<feature type="region of interest" description="Disordered" evidence="1">
    <location>
        <begin position="1"/>
        <end position="72"/>
    </location>
</feature>
<dbReference type="Proteomes" id="UP000307440">
    <property type="component" value="Unassembled WGS sequence"/>
</dbReference>
<dbReference type="AlphaFoldDB" id="A0A5C3KDR3"/>
<evidence type="ECO:0000256" key="1">
    <source>
        <dbReference type="SAM" id="MobiDB-lite"/>
    </source>
</evidence>
<protein>
    <submittedName>
        <fullName evidence="2">Uncharacterized protein</fullName>
    </submittedName>
</protein>
<reference evidence="2 3" key="1">
    <citation type="journal article" date="2019" name="Nat. Ecol. Evol.">
        <title>Megaphylogeny resolves global patterns of mushroom evolution.</title>
        <authorList>
            <person name="Varga T."/>
            <person name="Krizsan K."/>
            <person name="Foldi C."/>
            <person name="Dima B."/>
            <person name="Sanchez-Garcia M."/>
            <person name="Sanchez-Ramirez S."/>
            <person name="Szollosi G.J."/>
            <person name="Szarkandi J.G."/>
            <person name="Papp V."/>
            <person name="Albert L."/>
            <person name="Andreopoulos W."/>
            <person name="Angelini C."/>
            <person name="Antonin V."/>
            <person name="Barry K.W."/>
            <person name="Bougher N.L."/>
            <person name="Buchanan P."/>
            <person name="Buyck B."/>
            <person name="Bense V."/>
            <person name="Catcheside P."/>
            <person name="Chovatia M."/>
            <person name="Cooper J."/>
            <person name="Damon W."/>
            <person name="Desjardin D."/>
            <person name="Finy P."/>
            <person name="Geml J."/>
            <person name="Haridas S."/>
            <person name="Hughes K."/>
            <person name="Justo A."/>
            <person name="Karasinski D."/>
            <person name="Kautmanova I."/>
            <person name="Kiss B."/>
            <person name="Kocsube S."/>
            <person name="Kotiranta H."/>
            <person name="LaButti K.M."/>
            <person name="Lechner B.E."/>
            <person name="Liimatainen K."/>
            <person name="Lipzen A."/>
            <person name="Lukacs Z."/>
            <person name="Mihaltcheva S."/>
            <person name="Morgado L.N."/>
            <person name="Niskanen T."/>
            <person name="Noordeloos M.E."/>
            <person name="Ohm R.A."/>
            <person name="Ortiz-Santana B."/>
            <person name="Ovrebo C."/>
            <person name="Racz N."/>
            <person name="Riley R."/>
            <person name="Savchenko A."/>
            <person name="Shiryaev A."/>
            <person name="Soop K."/>
            <person name="Spirin V."/>
            <person name="Szebenyi C."/>
            <person name="Tomsovsky M."/>
            <person name="Tulloss R.E."/>
            <person name="Uehling J."/>
            <person name="Grigoriev I.V."/>
            <person name="Vagvolgyi C."/>
            <person name="Papp T."/>
            <person name="Martin F.M."/>
            <person name="Miettinen O."/>
            <person name="Hibbett D.S."/>
            <person name="Nagy L.G."/>
        </authorList>
    </citation>
    <scope>NUCLEOTIDE SEQUENCE [LARGE SCALE GENOMIC DNA]</scope>
    <source>
        <strain evidence="2 3">CBS 121175</strain>
    </source>
</reference>
<organism evidence="2 3">
    <name type="scientific">Coprinopsis marcescibilis</name>
    <name type="common">Agaric fungus</name>
    <name type="synonym">Psathyrella marcescibilis</name>
    <dbReference type="NCBI Taxonomy" id="230819"/>
    <lineage>
        <taxon>Eukaryota</taxon>
        <taxon>Fungi</taxon>
        <taxon>Dikarya</taxon>
        <taxon>Basidiomycota</taxon>
        <taxon>Agaricomycotina</taxon>
        <taxon>Agaricomycetes</taxon>
        <taxon>Agaricomycetidae</taxon>
        <taxon>Agaricales</taxon>
        <taxon>Agaricineae</taxon>
        <taxon>Psathyrellaceae</taxon>
        <taxon>Coprinopsis</taxon>
    </lineage>
</organism>
<sequence length="226" mass="24644">MSYSTPMRAHPKNPLPAIKKGGTTSKSFTASLTPVQGEGNGQDVAPRPSNELPVQPKQLAHGVGRGPDNQSPVPDESIDVQLYFLKNPNSEYCHFIRNKRLTHCHPSDSDDDGRKISLQELLATPPDNATPTDGRLFTPEDWKTMTEKHPITIAAVTQQWLKIVLDSMAQKCTDASAVAGTARKVHSAVASLVERSENNDDLGLDKLRAMADNLKSIIAAIDEQRS</sequence>
<evidence type="ECO:0000313" key="3">
    <source>
        <dbReference type="Proteomes" id="UP000307440"/>
    </source>
</evidence>
<feature type="compositionally biased region" description="Polar residues" evidence="1">
    <location>
        <begin position="22"/>
        <end position="34"/>
    </location>
</feature>
<accession>A0A5C3KDR3</accession>
<gene>
    <name evidence="2" type="ORF">FA15DRAFT_710456</name>
</gene>
<proteinExistence type="predicted"/>
<name>A0A5C3KDR3_COPMA</name>
<keyword evidence="3" id="KW-1185">Reference proteome</keyword>
<dbReference type="EMBL" id="ML210462">
    <property type="protein sequence ID" value="TFK17793.1"/>
    <property type="molecule type" value="Genomic_DNA"/>
</dbReference>
<evidence type="ECO:0000313" key="2">
    <source>
        <dbReference type="EMBL" id="TFK17793.1"/>
    </source>
</evidence>